<dbReference type="CDD" id="cd16151">
    <property type="entry name" value="sulfatase_like"/>
    <property type="match status" value="1"/>
</dbReference>
<dbReference type="InterPro" id="IPR050738">
    <property type="entry name" value="Sulfatase"/>
</dbReference>
<evidence type="ECO:0000313" key="8">
    <source>
        <dbReference type="Proteomes" id="UP000825051"/>
    </source>
</evidence>
<evidence type="ECO:0000256" key="1">
    <source>
        <dbReference type="ARBA" id="ARBA00008779"/>
    </source>
</evidence>
<evidence type="ECO:0000259" key="6">
    <source>
        <dbReference type="Pfam" id="PF00884"/>
    </source>
</evidence>
<gene>
    <name evidence="7" type="ORF">K0B96_09925</name>
</gene>
<dbReference type="Proteomes" id="UP000825051">
    <property type="component" value="Chromosome"/>
</dbReference>
<dbReference type="EMBL" id="CP080507">
    <property type="protein sequence ID" value="QYM77643.1"/>
    <property type="molecule type" value="Genomic_DNA"/>
</dbReference>
<dbReference type="SUPFAM" id="SSF53649">
    <property type="entry name" value="Alkaline phosphatase-like"/>
    <property type="match status" value="1"/>
</dbReference>
<dbReference type="PANTHER" id="PTHR42693">
    <property type="entry name" value="ARYLSULFATASE FAMILY MEMBER"/>
    <property type="match status" value="1"/>
</dbReference>
<organism evidence="7 8">
    <name type="scientific">Horticoccus luteus</name>
    <dbReference type="NCBI Taxonomy" id="2862869"/>
    <lineage>
        <taxon>Bacteria</taxon>
        <taxon>Pseudomonadati</taxon>
        <taxon>Verrucomicrobiota</taxon>
        <taxon>Opitutia</taxon>
        <taxon>Opitutales</taxon>
        <taxon>Opitutaceae</taxon>
        <taxon>Horticoccus</taxon>
    </lineage>
</organism>
<keyword evidence="5" id="KW-0732">Signal</keyword>
<dbReference type="RefSeq" id="WP_220160748.1">
    <property type="nucleotide sequence ID" value="NZ_CP080507.1"/>
</dbReference>
<dbReference type="InterPro" id="IPR024607">
    <property type="entry name" value="Sulfatase_CS"/>
</dbReference>
<name>A0A8F9TTS5_9BACT</name>
<keyword evidence="4" id="KW-0106">Calcium</keyword>
<evidence type="ECO:0000256" key="3">
    <source>
        <dbReference type="ARBA" id="ARBA00022801"/>
    </source>
</evidence>
<proteinExistence type="inferred from homology"/>
<dbReference type="GO" id="GO:0004065">
    <property type="term" value="F:arylsulfatase activity"/>
    <property type="evidence" value="ECO:0007669"/>
    <property type="project" value="TreeGrafter"/>
</dbReference>
<keyword evidence="3 7" id="KW-0378">Hydrolase</keyword>
<evidence type="ECO:0000256" key="5">
    <source>
        <dbReference type="SAM" id="SignalP"/>
    </source>
</evidence>
<protein>
    <submittedName>
        <fullName evidence="7">Sulfatase-like hydrolase/transferase</fullName>
    </submittedName>
</protein>
<dbReference type="Pfam" id="PF00884">
    <property type="entry name" value="Sulfatase"/>
    <property type="match status" value="1"/>
</dbReference>
<dbReference type="Gene3D" id="3.40.720.10">
    <property type="entry name" value="Alkaline Phosphatase, subunit A"/>
    <property type="match status" value="1"/>
</dbReference>
<sequence>MKLPKLRWVLLVWLAGGISLSDAAPAGRRPPNQIVILIDDVARDWIGAYGAAAQTPNIDRLASEGTRFTTAWCTPLCTPTRVSLLTGEYPFRTGWTVHYDVPRWGGRGLDPTRWKTLGQSMRAAGYATAIAGKWQVNDLRAEPGILNAHGFDEHCVWTGVEAGNPASEKRYWDAFIQQNGEPRARAGEFGPDVTQAFVIDFIRRHRTEPFFIYYPMIEAHAPNEPTPLTRAHPPKGEAALFADMVAYADRQVGELVRTVDQLGLRDDTVIFFAGDNGSSTGGELAGRAVPMGKGRVNDVGVHVPLIVRAPGRVRAGAVSTALTDFTDLLPTMLAIAGEPVPKDAKLDGRSLWPVLRGEEDQTPREWIFTQYGSQRAVRDERYYYDSEGACYDLSVDPFQQRDLRDDSTPAVKAEREKLRRALAGRPADAPVPFPEYANAARLLEESIRRHHPHQHPEK</sequence>
<feature type="signal peptide" evidence="5">
    <location>
        <begin position="1"/>
        <end position="23"/>
    </location>
</feature>
<feature type="chain" id="PRO_5034151126" evidence="5">
    <location>
        <begin position="24"/>
        <end position="458"/>
    </location>
</feature>
<keyword evidence="8" id="KW-1185">Reference proteome</keyword>
<dbReference type="PANTHER" id="PTHR42693:SF53">
    <property type="entry name" value="ENDO-4-O-SULFATASE"/>
    <property type="match status" value="1"/>
</dbReference>
<evidence type="ECO:0000313" key="7">
    <source>
        <dbReference type="EMBL" id="QYM77643.1"/>
    </source>
</evidence>
<accession>A0A8F9TTS5</accession>
<comment type="similarity">
    <text evidence="1">Belongs to the sulfatase family.</text>
</comment>
<dbReference type="AlphaFoldDB" id="A0A8F9TTS5"/>
<dbReference type="GO" id="GO:0046872">
    <property type="term" value="F:metal ion binding"/>
    <property type="evidence" value="ECO:0007669"/>
    <property type="project" value="UniProtKB-KW"/>
</dbReference>
<dbReference type="InterPro" id="IPR017850">
    <property type="entry name" value="Alkaline_phosphatase_core_sf"/>
</dbReference>
<dbReference type="KEGG" id="ole:K0B96_09925"/>
<dbReference type="PROSITE" id="PS00523">
    <property type="entry name" value="SULFATASE_1"/>
    <property type="match status" value="1"/>
</dbReference>
<evidence type="ECO:0000256" key="2">
    <source>
        <dbReference type="ARBA" id="ARBA00022723"/>
    </source>
</evidence>
<keyword evidence="2" id="KW-0479">Metal-binding</keyword>
<feature type="domain" description="Sulfatase N-terminal" evidence="6">
    <location>
        <begin position="31"/>
        <end position="337"/>
    </location>
</feature>
<dbReference type="InterPro" id="IPR000917">
    <property type="entry name" value="Sulfatase_N"/>
</dbReference>
<evidence type="ECO:0000256" key="4">
    <source>
        <dbReference type="ARBA" id="ARBA00022837"/>
    </source>
</evidence>
<reference evidence="7" key="1">
    <citation type="submission" date="2021-08" db="EMBL/GenBank/DDBJ databases">
        <title>Genome of a novel bacterium of the phylum Verrucomicrobia, Oleiharenicola sp. KSB-15.</title>
        <authorList>
            <person name="Chung J.-H."/>
            <person name="Ahn J.-H."/>
            <person name="Yoon Y."/>
            <person name="Kim D.-Y."/>
            <person name="An S.-H."/>
            <person name="Park I."/>
            <person name="Yeon J."/>
        </authorList>
    </citation>
    <scope>NUCLEOTIDE SEQUENCE</scope>
    <source>
        <strain evidence="7">KSB-15</strain>
    </source>
</reference>